<proteinExistence type="predicted"/>
<dbReference type="EMBL" id="JBIHSF010000005">
    <property type="protein sequence ID" value="MFH0259612.1"/>
    <property type="molecule type" value="Genomic_DNA"/>
</dbReference>
<accession>A0ABW7IE60</accession>
<keyword evidence="2" id="KW-1185">Reference proteome</keyword>
<dbReference type="Proteomes" id="UP001607125">
    <property type="component" value="Unassembled WGS sequence"/>
</dbReference>
<gene>
    <name evidence="1" type="ORF">ACGRH2_04020</name>
</gene>
<name>A0ABW7IE60_9VIBR</name>
<dbReference type="InterPro" id="IPR050793">
    <property type="entry name" value="CMP-NeuNAc_synthase"/>
</dbReference>
<dbReference type="Pfam" id="PF02348">
    <property type="entry name" value="CTP_transf_3"/>
    <property type="match status" value="1"/>
</dbReference>
<keyword evidence="1" id="KW-0548">Nucleotidyltransferase</keyword>
<dbReference type="InterPro" id="IPR029044">
    <property type="entry name" value="Nucleotide-diphossugar_trans"/>
</dbReference>
<keyword evidence="1" id="KW-0808">Transferase</keyword>
<dbReference type="InterPro" id="IPR003329">
    <property type="entry name" value="Cytidylyl_trans"/>
</dbReference>
<evidence type="ECO:0000313" key="1">
    <source>
        <dbReference type="EMBL" id="MFH0259612.1"/>
    </source>
</evidence>
<protein>
    <submittedName>
        <fullName evidence="1">Cytidylyltransferase domain-containing protein</fullName>
    </submittedName>
</protein>
<dbReference type="RefSeq" id="WP_271697029.1">
    <property type="nucleotide sequence ID" value="NZ_JBIHSF010000005.1"/>
</dbReference>
<dbReference type="PANTHER" id="PTHR21485">
    <property type="entry name" value="HAD SUPERFAMILY MEMBERS CMAS AND KDSC"/>
    <property type="match status" value="1"/>
</dbReference>
<dbReference type="CDD" id="cd02513">
    <property type="entry name" value="CMP-NeuAc_Synthase"/>
    <property type="match status" value="1"/>
</dbReference>
<dbReference type="GO" id="GO:0016779">
    <property type="term" value="F:nucleotidyltransferase activity"/>
    <property type="evidence" value="ECO:0007669"/>
    <property type="project" value="UniProtKB-KW"/>
</dbReference>
<evidence type="ECO:0000313" key="2">
    <source>
        <dbReference type="Proteomes" id="UP001607125"/>
    </source>
</evidence>
<comment type="caution">
    <text evidence="1">The sequence shown here is derived from an EMBL/GenBank/DDBJ whole genome shotgun (WGS) entry which is preliminary data.</text>
</comment>
<reference evidence="1 2" key="1">
    <citation type="submission" date="2024-10" db="EMBL/GenBank/DDBJ databases">
        <authorList>
            <person name="Yibar A."/>
            <person name="Saticioglu I.B."/>
            <person name="Duman M."/>
            <person name="Ajmi N."/>
            <person name="Gurler F."/>
            <person name="Ay H."/>
            <person name="Onuk E."/>
            <person name="Guler S."/>
            <person name="Romalde J.L."/>
        </authorList>
    </citation>
    <scope>NUCLEOTIDE SEQUENCE [LARGE SCALE GENOMIC DNA]</scope>
    <source>
        <strain evidence="1 2">1-TCBS-B</strain>
    </source>
</reference>
<dbReference type="PANTHER" id="PTHR21485:SF3">
    <property type="entry name" value="N-ACYLNEURAMINATE CYTIDYLYLTRANSFERASE"/>
    <property type="match status" value="1"/>
</dbReference>
<organism evidence="1 2">
    <name type="scientific">Vibrio barjaei</name>
    <dbReference type="NCBI Taxonomy" id="1676683"/>
    <lineage>
        <taxon>Bacteria</taxon>
        <taxon>Pseudomonadati</taxon>
        <taxon>Pseudomonadota</taxon>
        <taxon>Gammaproteobacteria</taxon>
        <taxon>Vibrionales</taxon>
        <taxon>Vibrionaceae</taxon>
        <taxon>Vibrio</taxon>
    </lineage>
</organism>
<sequence length="221" mass="24967">MKIIAMIPARLGSQRLKHKNLQPFKGVPLIVHAIRKAKISGVFDEIWVNSEAEVFADIAEQEGVNFHKRPKELADNNATSEDFVYQFLKEHQCDYVVQLHSIAPLLSVVDTQNFVSELEKGSADALLSVDNVQIECAYENSPVNFSYDAKTNSQDLKPVQRITWSITGWKRNSYIEAYDSKKCATYSGNVAYFPIDRLAGHIIKTQEDLDIAEALYDLTVK</sequence>
<dbReference type="SUPFAM" id="SSF53448">
    <property type="entry name" value="Nucleotide-diphospho-sugar transferases"/>
    <property type="match status" value="1"/>
</dbReference>
<dbReference type="Gene3D" id="3.90.550.10">
    <property type="entry name" value="Spore Coat Polysaccharide Biosynthesis Protein SpsA, Chain A"/>
    <property type="match status" value="1"/>
</dbReference>